<accession>A0A0C3Q2F3</accession>
<dbReference type="InterPro" id="IPR036188">
    <property type="entry name" value="FAD/NAD-bd_sf"/>
</dbReference>
<protein>
    <recommendedName>
        <fullName evidence="3">FAD-binding domain-containing protein</fullName>
    </recommendedName>
</protein>
<proteinExistence type="predicted"/>
<sequence length="303" mass="33842">MFHASGPTQLGFTKALSSAGFPVSSDLRVEYNPNMRYGTAIWTLSDHVRVNWPVPGGYELGLILNMTPDPETGESRAFYIANMEGNQMLITTGGWNGARSPHSVAELRTYVKSLSGQENLPDWAWTLLDFLEEHEDECLPFHAEAKVGPLNWIRWHQAKSLPPNFVAIGDAIMKLNPVYGQGITKACIDATTLDAVLRRISPSLPLSNVSKPFFNREASRVQGIWDGTKANDYGFPTTIPAKGEDLSHNAFTRWWGRECLALGREDAAIFSAWWEVNMMIAPGTDLFSPGVVIKMMRRQWLGW</sequence>
<dbReference type="HOGENOM" id="CLU_025587_0_0_1"/>
<evidence type="ECO:0000313" key="1">
    <source>
        <dbReference type="EMBL" id="KIO16584.1"/>
    </source>
</evidence>
<gene>
    <name evidence="1" type="ORF">M407DRAFT_33764</name>
</gene>
<dbReference type="OrthoDB" id="10051892at2759"/>
<organism evidence="1 2">
    <name type="scientific">Tulasnella calospora MUT 4182</name>
    <dbReference type="NCBI Taxonomy" id="1051891"/>
    <lineage>
        <taxon>Eukaryota</taxon>
        <taxon>Fungi</taxon>
        <taxon>Dikarya</taxon>
        <taxon>Basidiomycota</taxon>
        <taxon>Agaricomycotina</taxon>
        <taxon>Agaricomycetes</taxon>
        <taxon>Cantharellales</taxon>
        <taxon>Tulasnellaceae</taxon>
        <taxon>Tulasnella</taxon>
    </lineage>
</organism>
<reference evidence="1 2" key="1">
    <citation type="submission" date="2014-04" db="EMBL/GenBank/DDBJ databases">
        <authorList>
            <consortium name="DOE Joint Genome Institute"/>
            <person name="Kuo A."/>
            <person name="Girlanda M."/>
            <person name="Perotto S."/>
            <person name="Kohler A."/>
            <person name="Nagy L.G."/>
            <person name="Floudas D."/>
            <person name="Copeland A."/>
            <person name="Barry K.W."/>
            <person name="Cichocki N."/>
            <person name="Veneault-Fourrey C."/>
            <person name="LaButti K."/>
            <person name="Lindquist E.A."/>
            <person name="Lipzen A."/>
            <person name="Lundell T."/>
            <person name="Morin E."/>
            <person name="Murat C."/>
            <person name="Sun H."/>
            <person name="Tunlid A."/>
            <person name="Henrissat B."/>
            <person name="Grigoriev I.V."/>
            <person name="Hibbett D.S."/>
            <person name="Martin F."/>
            <person name="Nordberg H.P."/>
            <person name="Cantor M.N."/>
            <person name="Hua S.X."/>
        </authorList>
    </citation>
    <scope>NUCLEOTIDE SEQUENCE [LARGE SCALE GENOMIC DNA]</scope>
    <source>
        <strain evidence="1 2">MUT 4182</strain>
    </source>
</reference>
<dbReference type="SUPFAM" id="SSF51905">
    <property type="entry name" value="FAD/NAD(P)-binding domain"/>
    <property type="match status" value="1"/>
</dbReference>
<dbReference type="Gene3D" id="3.50.50.60">
    <property type="entry name" value="FAD/NAD(P)-binding domain"/>
    <property type="match status" value="1"/>
</dbReference>
<dbReference type="AlphaFoldDB" id="A0A0C3Q2F3"/>
<dbReference type="EMBL" id="KN823525">
    <property type="protein sequence ID" value="KIO16584.1"/>
    <property type="molecule type" value="Genomic_DNA"/>
</dbReference>
<name>A0A0C3Q2F3_9AGAM</name>
<keyword evidence="2" id="KW-1185">Reference proteome</keyword>
<reference evidence="2" key="2">
    <citation type="submission" date="2015-01" db="EMBL/GenBank/DDBJ databases">
        <title>Evolutionary Origins and Diversification of the Mycorrhizal Mutualists.</title>
        <authorList>
            <consortium name="DOE Joint Genome Institute"/>
            <consortium name="Mycorrhizal Genomics Consortium"/>
            <person name="Kohler A."/>
            <person name="Kuo A."/>
            <person name="Nagy L.G."/>
            <person name="Floudas D."/>
            <person name="Copeland A."/>
            <person name="Barry K.W."/>
            <person name="Cichocki N."/>
            <person name="Veneault-Fourrey C."/>
            <person name="LaButti K."/>
            <person name="Lindquist E.A."/>
            <person name="Lipzen A."/>
            <person name="Lundell T."/>
            <person name="Morin E."/>
            <person name="Murat C."/>
            <person name="Riley R."/>
            <person name="Ohm R."/>
            <person name="Sun H."/>
            <person name="Tunlid A."/>
            <person name="Henrissat B."/>
            <person name="Grigoriev I.V."/>
            <person name="Hibbett D.S."/>
            <person name="Martin F."/>
        </authorList>
    </citation>
    <scope>NUCLEOTIDE SEQUENCE [LARGE SCALE GENOMIC DNA]</scope>
    <source>
        <strain evidence="2">MUT 4182</strain>
    </source>
</reference>
<evidence type="ECO:0008006" key="3">
    <source>
        <dbReference type="Google" id="ProtNLM"/>
    </source>
</evidence>
<evidence type="ECO:0000313" key="2">
    <source>
        <dbReference type="Proteomes" id="UP000054248"/>
    </source>
</evidence>
<dbReference type="Proteomes" id="UP000054248">
    <property type="component" value="Unassembled WGS sequence"/>
</dbReference>